<reference evidence="1" key="1">
    <citation type="journal article" date="2020" name="Stud. Mycol.">
        <title>101 Dothideomycetes genomes: a test case for predicting lifestyles and emergence of pathogens.</title>
        <authorList>
            <person name="Haridas S."/>
            <person name="Albert R."/>
            <person name="Binder M."/>
            <person name="Bloem J."/>
            <person name="Labutti K."/>
            <person name="Salamov A."/>
            <person name="Andreopoulos B."/>
            <person name="Baker S."/>
            <person name="Barry K."/>
            <person name="Bills G."/>
            <person name="Bluhm B."/>
            <person name="Cannon C."/>
            <person name="Castanera R."/>
            <person name="Culley D."/>
            <person name="Daum C."/>
            <person name="Ezra D."/>
            <person name="Gonzalez J."/>
            <person name="Henrissat B."/>
            <person name="Kuo A."/>
            <person name="Liang C."/>
            <person name="Lipzen A."/>
            <person name="Lutzoni F."/>
            <person name="Magnuson J."/>
            <person name="Mondo S."/>
            <person name="Nolan M."/>
            <person name="Ohm R."/>
            <person name="Pangilinan J."/>
            <person name="Park H.-J."/>
            <person name="Ramirez L."/>
            <person name="Alfaro M."/>
            <person name="Sun H."/>
            <person name="Tritt A."/>
            <person name="Yoshinaga Y."/>
            <person name="Zwiers L.-H."/>
            <person name="Turgeon B."/>
            <person name="Goodwin S."/>
            <person name="Spatafora J."/>
            <person name="Crous P."/>
            <person name="Grigoriev I."/>
        </authorList>
    </citation>
    <scope>NUCLEOTIDE SEQUENCE</scope>
    <source>
        <strain evidence="1">CBS 123094</strain>
    </source>
</reference>
<dbReference type="PANTHER" id="PTHR31749:SF3">
    <property type="entry name" value="KINETOCHORE-ASSOCIATED PROTEIN NSL1 HOMOLOG"/>
    <property type="match status" value="1"/>
</dbReference>
<gene>
    <name evidence="1" type="ORF">P154DRAFT_288383</name>
</gene>
<dbReference type="InterPro" id="IPR013950">
    <property type="entry name" value="Mis14/Nsl1"/>
</dbReference>
<protein>
    <recommendedName>
        <fullName evidence="3">Mis14-domain-containing protein</fullName>
    </recommendedName>
</protein>
<proteinExistence type="predicted"/>
<evidence type="ECO:0000313" key="2">
    <source>
        <dbReference type="Proteomes" id="UP000799779"/>
    </source>
</evidence>
<dbReference type="AlphaFoldDB" id="A0A6A5WY55"/>
<dbReference type="Proteomes" id="UP000799779">
    <property type="component" value="Unassembled WGS sequence"/>
</dbReference>
<dbReference type="PANTHER" id="PTHR31749">
    <property type="entry name" value="KINETOCHORE-ASSOCIATED PROTEIN NSL1 HOMOLOG"/>
    <property type="match status" value="1"/>
</dbReference>
<dbReference type="Pfam" id="PF08641">
    <property type="entry name" value="Mis14"/>
    <property type="match status" value="1"/>
</dbReference>
<dbReference type="EMBL" id="ML977561">
    <property type="protein sequence ID" value="KAF2005904.1"/>
    <property type="molecule type" value="Genomic_DNA"/>
</dbReference>
<evidence type="ECO:0008006" key="3">
    <source>
        <dbReference type="Google" id="ProtNLM"/>
    </source>
</evidence>
<organism evidence="1 2">
    <name type="scientific">Amniculicola lignicola CBS 123094</name>
    <dbReference type="NCBI Taxonomy" id="1392246"/>
    <lineage>
        <taxon>Eukaryota</taxon>
        <taxon>Fungi</taxon>
        <taxon>Dikarya</taxon>
        <taxon>Ascomycota</taxon>
        <taxon>Pezizomycotina</taxon>
        <taxon>Dothideomycetes</taxon>
        <taxon>Pleosporomycetidae</taxon>
        <taxon>Pleosporales</taxon>
        <taxon>Amniculicolaceae</taxon>
        <taxon>Amniculicola</taxon>
    </lineage>
</organism>
<dbReference type="GO" id="GO:0000444">
    <property type="term" value="C:MIS12/MIND type complex"/>
    <property type="evidence" value="ECO:0007669"/>
    <property type="project" value="TreeGrafter"/>
</dbReference>
<accession>A0A6A5WY55</accession>
<name>A0A6A5WY55_9PLEO</name>
<dbReference type="OrthoDB" id="2135762at2759"/>
<keyword evidence="2" id="KW-1185">Reference proteome</keyword>
<sequence>MTSEHRKIELQSPADLAYITSLIRLAATKQIDKAFPPNNAPTSEPDALRSSVEDQVNLFVSHVLAGLRKNISINGLDVEPEGAEGEDMEGVVSAEAVNAEEEFEDFDEPLRQRLQDAMGKREKLVERNARHRRETPGAAAAKWQASFKSTTEAHDAVSGEMEKAAASVAEEGGLDVSIKRQEEVERSWERAVEGLGRLKGGLPETRARLERCGDVVGYLEGQNKKRKTKA</sequence>
<dbReference type="GO" id="GO:0000070">
    <property type="term" value="P:mitotic sister chromatid segregation"/>
    <property type="evidence" value="ECO:0007669"/>
    <property type="project" value="InterPro"/>
</dbReference>
<evidence type="ECO:0000313" key="1">
    <source>
        <dbReference type="EMBL" id="KAF2005904.1"/>
    </source>
</evidence>